<dbReference type="NCBIfam" id="NF002963">
    <property type="entry name" value="PRK03634.1"/>
    <property type="match status" value="1"/>
</dbReference>
<evidence type="ECO:0000313" key="5">
    <source>
        <dbReference type="Proteomes" id="UP000823936"/>
    </source>
</evidence>
<dbReference type="Proteomes" id="UP000823936">
    <property type="component" value="Unassembled WGS sequence"/>
</dbReference>
<dbReference type="GO" id="GO:0046872">
    <property type="term" value="F:metal ion binding"/>
    <property type="evidence" value="ECO:0007669"/>
    <property type="project" value="UniProtKB-KW"/>
</dbReference>
<dbReference type="GO" id="GO:0008994">
    <property type="term" value="F:rhamnulose-1-phosphate aldolase activity"/>
    <property type="evidence" value="ECO:0007669"/>
    <property type="project" value="UniProtKB-EC"/>
</dbReference>
<keyword evidence="2 4" id="KW-0456">Lyase</keyword>
<dbReference type="EMBL" id="DXHU01000010">
    <property type="protein sequence ID" value="HIV98628.1"/>
    <property type="molecule type" value="Genomic_DNA"/>
</dbReference>
<gene>
    <name evidence="4" type="primary">rhaD</name>
    <name evidence="4" type="ORF">IAB12_02475</name>
</gene>
<name>A0A9D1PS92_9SPIO</name>
<dbReference type="SUPFAM" id="SSF53639">
    <property type="entry name" value="AraD/HMP-PK domain-like"/>
    <property type="match status" value="1"/>
</dbReference>
<accession>A0A9D1PS92</accession>
<dbReference type="AlphaFoldDB" id="A0A9D1PS92"/>
<reference evidence="4" key="1">
    <citation type="journal article" date="2021" name="PeerJ">
        <title>Extensive microbial diversity within the chicken gut microbiome revealed by metagenomics and culture.</title>
        <authorList>
            <person name="Gilroy R."/>
            <person name="Ravi A."/>
            <person name="Getino M."/>
            <person name="Pursley I."/>
            <person name="Horton D.L."/>
            <person name="Alikhan N.F."/>
            <person name="Baker D."/>
            <person name="Gharbi K."/>
            <person name="Hall N."/>
            <person name="Watson M."/>
            <person name="Adriaenssens E.M."/>
            <person name="Foster-Nyarko E."/>
            <person name="Jarju S."/>
            <person name="Secka A."/>
            <person name="Antonio M."/>
            <person name="Oren A."/>
            <person name="Chaudhuri R.R."/>
            <person name="La Ragione R."/>
            <person name="Hildebrand F."/>
            <person name="Pallen M.J."/>
        </authorList>
    </citation>
    <scope>NUCLEOTIDE SEQUENCE</scope>
    <source>
        <strain evidence="4">Gambia11-129</strain>
    </source>
</reference>
<proteinExistence type="predicted"/>
<reference evidence="4" key="2">
    <citation type="submission" date="2021-04" db="EMBL/GenBank/DDBJ databases">
        <authorList>
            <person name="Gilroy R."/>
        </authorList>
    </citation>
    <scope>NUCLEOTIDE SEQUENCE</scope>
    <source>
        <strain evidence="4">Gambia11-129</strain>
    </source>
</reference>
<sequence>MMEKVISEFIKLCSDGYALGWHERNGGNLSYRMKDEDVKETRHLMKKEGRHYDLPLSCPGLSGEYFLITGSGKYMRNVSLAPEENIGIIRLDDDGKGYTILWGLENGAKPTSEIPTHLLNHEVRKKVSGGTNRVIYHAHPANITALSYTIEPDAKTLTRILWQSETECAVVFPEGVGILDWMMPGSVEIGIETSKLIGKYRAVVWAFHGIFGCGDTLDEAFGLIHTIEKAAEIYLKAKSAGIIRSIKDEDLVSLASYFSVNINTEFIEN</sequence>
<dbReference type="PANTHER" id="PTHR22789:SF0">
    <property type="entry name" value="3-OXO-TETRONATE 4-PHOSPHATE DECARBOXYLASE-RELATED"/>
    <property type="match status" value="1"/>
</dbReference>
<evidence type="ECO:0000259" key="3">
    <source>
        <dbReference type="SMART" id="SM01007"/>
    </source>
</evidence>
<protein>
    <submittedName>
        <fullName evidence="4">Rhamnulose-1-phosphate aldolase</fullName>
        <ecNumber evidence="4">4.1.2.19</ecNumber>
    </submittedName>
</protein>
<organism evidence="4 5">
    <name type="scientific">Candidatus Ornithospirochaeta avicola</name>
    <dbReference type="NCBI Taxonomy" id="2840896"/>
    <lineage>
        <taxon>Bacteria</taxon>
        <taxon>Pseudomonadati</taxon>
        <taxon>Spirochaetota</taxon>
        <taxon>Spirochaetia</taxon>
        <taxon>Spirochaetales</taxon>
        <taxon>Spirochaetaceae</taxon>
        <taxon>Spirochaetaceae incertae sedis</taxon>
        <taxon>Candidatus Ornithospirochaeta</taxon>
    </lineage>
</organism>
<dbReference type="PANTHER" id="PTHR22789">
    <property type="entry name" value="FUCULOSE PHOSPHATE ALDOLASE"/>
    <property type="match status" value="1"/>
</dbReference>
<evidence type="ECO:0000256" key="1">
    <source>
        <dbReference type="ARBA" id="ARBA00022723"/>
    </source>
</evidence>
<dbReference type="InterPro" id="IPR001303">
    <property type="entry name" value="Aldolase_II/adducin_N"/>
</dbReference>
<keyword evidence="1" id="KW-0479">Metal-binding</keyword>
<dbReference type="Gene3D" id="3.40.225.10">
    <property type="entry name" value="Class II aldolase/adducin N-terminal domain"/>
    <property type="match status" value="1"/>
</dbReference>
<dbReference type="SMART" id="SM01007">
    <property type="entry name" value="Aldolase_II"/>
    <property type="match status" value="1"/>
</dbReference>
<evidence type="ECO:0000313" key="4">
    <source>
        <dbReference type="EMBL" id="HIV98628.1"/>
    </source>
</evidence>
<dbReference type="InterPro" id="IPR036409">
    <property type="entry name" value="Aldolase_II/adducin_N_sf"/>
</dbReference>
<comment type="caution">
    <text evidence="4">The sequence shown here is derived from an EMBL/GenBank/DDBJ whole genome shotgun (WGS) entry which is preliminary data.</text>
</comment>
<evidence type="ECO:0000256" key="2">
    <source>
        <dbReference type="ARBA" id="ARBA00023239"/>
    </source>
</evidence>
<dbReference type="Pfam" id="PF00596">
    <property type="entry name" value="Aldolase_II"/>
    <property type="match status" value="1"/>
</dbReference>
<feature type="domain" description="Class II aldolase/adducin N-terminal" evidence="3">
    <location>
        <begin position="7"/>
        <end position="235"/>
    </location>
</feature>
<dbReference type="GO" id="GO:0019323">
    <property type="term" value="P:pentose catabolic process"/>
    <property type="evidence" value="ECO:0007669"/>
    <property type="project" value="TreeGrafter"/>
</dbReference>
<dbReference type="EC" id="4.1.2.19" evidence="4"/>
<dbReference type="GO" id="GO:0005829">
    <property type="term" value="C:cytosol"/>
    <property type="evidence" value="ECO:0007669"/>
    <property type="project" value="TreeGrafter"/>
</dbReference>
<dbReference type="InterPro" id="IPR050197">
    <property type="entry name" value="Aldolase_class_II_sugar_metab"/>
</dbReference>